<dbReference type="PANTHER" id="PTHR35936:SF37">
    <property type="entry name" value="AMINO ACID ABC TRANSPORTER SUBSTRATE-BINDING PROTEIN"/>
    <property type="match status" value="1"/>
</dbReference>
<evidence type="ECO:0000256" key="5">
    <source>
        <dbReference type="SAM" id="SignalP"/>
    </source>
</evidence>
<feature type="chain" id="PRO_5002635458" evidence="5">
    <location>
        <begin position="27"/>
        <end position="272"/>
    </location>
</feature>
<dbReference type="KEGG" id="aoa:dqs_2394"/>
<protein>
    <submittedName>
        <fullName evidence="7">Amino acid-binding protein</fullName>
    </submittedName>
</protein>
<keyword evidence="3 5" id="KW-0732">Signal</keyword>
<dbReference type="InterPro" id="IPR018313">
    <property type="entry name" value="SBP_3_CS"/>
</dbReference>
<dbReference type="HOGENOM" id="CLU_019602_18_4_4"/>
<reference evidence="7 8" key="1">
    <citation type="journal article" date="2006" name="Nat. Biotechnol.">
        <title>Complete genome of the mutualistic, N2-fixing grass endophyte Azoarcus sp. strain BH72.</title>
        <authorList>
            <person name="Krause A."/>
            <person name="Ramakumar A."/>
            <person name="Bartels D."/>
            <person name="Battistoni F."/>
            <person name="Bekel T."/>
            <person name="Boch J."/>
            <person name="Boehm M."/>
            <person name="Friedrich F."/>
            <person name="Hurek T."/>
            <person name="Krause L."/>
            <person name="Linke B."/>
            <person name="McHardy A.C."/>
            <person name="Sarkar A."/>
            <person name="Schneiker S."/>
            <person name="Syed A.A."/>
            <person name="Thauer R."/>
            <person name="Vorhoelter F.-J."/>
            <person name="Weidner S."/>
            <person name="Puehler A."/>
            <person name="Reinhold-Hurek B."/>
            <person name="Kaiser O."/>
            <person name="Goesmann A."/>
        </authorList>
    </citation>
    <scope>NUCLEOTIDE SEQUENCE [LARGE SCALE GENOMIC DNA]</scope>
    <source>
        <strain evidence="7 8">BH72</strain>
    </source>
</reference>
<dbReference type="OrthoDB" id="5363083at2"/>
<evidence type="ECO:0000313" key="8">
    <source>
        <dbReference type="Proteomes" id="UP000002588"/>
    </source>
</evidence>
<comment type="subcellular location">
    <subcellularLocation>
        <location evidence="1">Cell envelope</location>
    </subcellularLocation>
</comment>
<evidence type="ECO:0000256" key="3">
    <source>
        <dbReference type="ARBA" id="ARBA00022729"/>
    </source>
</evidence>
<dbReference type="GO" id="GO:0030313">
    <property type="term" value="C:cell envelope"/>
    <property type="evidence" value="ECO:0007669"/>
    <property type="project" value="UniProtKB-SubCell"/>
</dbReference>
<dbReference type="PROSITE" id="PS51318">
    <property type="entry name" value="TAT"/>
    <property type="match status" value="1"/>
</dbReference>
<evidence type="ECO:0000259" key="6">
    <source>
        <dbReference type="SMART" id="SM00062"/>
    </source>
</evidence>
<accession>A1K7S5</accession>
<dbReference type="RefSeq" id="WP_011765994.1">
    <property type="nucleotide sequence ID" value="NC_008702.1"/>
</dbReference>
<keyword evidence="8" id="KW-1185">Reference proteome</keyword>
<evidence type="ECO:0000256" key="1">
    <source>
        <dbReference type="ARBA" id="ARBA00004196"/>
    </source>
</evidence>
<dbReference type="SUPFAM" id="SSF53850">
    <property type="entry name" value="Periplasmic binding protein-like II"/>
    <property type="match status" value="1"/>
</dbReference>
<dbReference type="AlphaFoldDB" id="A1K7S5"/>
<dbReference type="PANTHER" id="PTHR35936">
    <property type="entry name" value="MEMBRANE-BOUND LYTIC MUREIN TRANSGLYCOSYLASE F"/>
    <property type="match status" value="1"/>
</dbReference>
<evidence type="ECO:0000313" key="7">
    <source>
        <dbReference type="EMBL" id="CAL94880.1"/>
    </source>
</evidence>
<organism evidence="7 8">
    <name type="scientific">Azoarcus sp. (strain BH72)</name>
    <dbReference type="NCBI Taxonomy" id="418699"/>
    <lineage>
        <taxon>Bacteria</taxon>
        <taxon>Pseudomonadati</taxon>
        <taxon>Pseudomonadota</taxon>
        <taxon>Betaproteobacteria</taxon>
        <taxon>Rhodocyclales</taxon>
        <taxon>Zoogloeaceae</taxon>
        <taxon>Azoarcus</taxon>
    </lineage>
</organism>
<dbReference type="STRING" id="62928.azo2263"/>
<dbReference type="Proteomes" id="UP000002588">
    <property type="component" value="Chromosome"/>
</dbReference>
<evidence type="ECO:0000256" key="2">
    <source>
        <dbReference type="ARBA" id="ARBA00010333"/>
    </source>
</evidence>
<comment type="similarity">
    <text evidence="2 4">Belongs to the bacterial solute-binding protein 3 family.</text>
</comment>
<dbReference type="InterPro" id="IPR006311">
    <property type="entry name" value="TAT_signal"/>
</dbReference>
<name>A1K7S5_AZOSB</name>
<dbReference type="eggNOG" id="COG0834">
    <property type="taxonomic scope" value="Bacteria"/>
</dbReference>
<feature type="domain" description="Solute-binding protein family 3/N-terminal" evidence="6">
    <location>
        <begin position="47"/>
        <end position="267"/>
    </location>
</feature>
<dbReference type="Gene3D" id="3.40.190.10">
    <property type="entry name" value="Periplasmic binding protein-like II"/>
    <property type="match status" value="2"/>
</dbReference>
<evidence type="ECO:0000256" key="4">
    <source>
        <dbReference type="RuleBase" id="RU003744"/>
    </source>
</evidence>
<dbReference type="KEGG" id="azo:azo2263"/>
<dbReference type="Pfam" id="PF00497">
    <property type="entry name" value="SBP_bac_3"/>
    <property type="match status" value="1"/>
</dbReference>
<dbReference type="PROSITE" id="PS01039">
    <property type="entry name" value="SBP_BACTERIAL_3"/>
    <property type="match status" value="1"/>
</dbReference>
<dbReference type="CDD" id="cd01072">
    <property type="entry name" value="PBP2_SMa0082_like"/>
    <property type="match status" value="1"/>
</dbReference>
<dbReference type="SMART" id="SM00062">
    <property type="entry name" value="PBPb"/>
    <property type="match status" value="1"/>
</dbReference>
<feature type="signal peptide" evidence="5">
    <location>
        <begin position="1"/>
        <end position="26"/>
    </location>
</feature>
<dbReference type="InterPro" id="IPR001638">
    <property type="entry name" value="Solute-binding_3/MltF_N"/>
</dbReference>
<gene>
    <name evidence="7" type="ordered locus">azo2263</name>
</gene>
<sequence>MNHALHTTRRPFLRSLFGLAAGIAVASTIGLADARADVLANVQKAGTLRVAVPQDFPPFGSVGTDLKPRGYDIDMANLIAKELGVKVELIPVTSTNRIPYLTTGKADLVISSLGKNPDREKVIDFSEAYAPFFNGVFGPEDVKLTKVEELDGKTVGVTRGSVEDLELTKIASPKVTIKRFEDNNATISAYLTGQVQFVATGNVVAAAVNDMTKLRRLGAKFLIKNSPCYVATAKGETALMTKVNAIIVKAKQDGTLNDIAQRWLNAPLPKDL</sequence>
<dbReference type="EMBL" id="AM406670">
    <property type="protein sequence ID" value="CAL94880.1"/>
    <property type="molecule type" value="Genomic_DNA"/>
</dbReference>
<proteinExistence type="inferred from homology"/>